<evidence type="ECO:0008006" key="4">
    <source>
        <dbReference type="Google" id="ProtNLM"/>
    </source>
</evidence>
<evidence type="ECO:0000313" key="2">
    <source>
        <dbReference type="EMBL" id="KAK7469381.1"/>
    </source>
</evidence>
<gene>
    <name evidence="2" type="ORF">VKT23_003856</name>
</gene>
<keyword evidence="3" id="KW-1185">Reference proteome</keyword>
<sequence>MSLRLRKDSLNPQYCKLHAPSEYDEYDSFFKIIEDTALLFQEEDGDISLQNYAPAPTFSPLMHFYDPFSKSATGHGDGDEDEDDKEEYEGGGFSDDDSDFDADARSDVCQLGLQGLDKPVLAPEDSPSMPPLLPVPILRPVPSIPTDHPSPVCPTDDKIVNRPTRSTRKRPAPHPRISDGENDDGTDGDTDDEYRPSPPSTPNKRQRISTGRKSKSHPSKKFLSSKGREGTRPSRNSQSNDPEYYLKDNKALETLDFQCPVCPWVQVNKRLPDFQRHLRTHLRPRDDDTDNGWRCKGVLWESRHSYGISDSAVSYEFRGQRRVGGCMKTFSRRDALKRHLDNENVSCVGKACAAAAED</sequence>
<dbReference type="EMBL" id="JBANRG010000003">
    <property type="protein sequence ID" value="KAK7469381.1"/>
    <property type="molecule type" value="Genomic_DNA"/>
</dbReference>
<feature type="compositionally biased region" description="Acidic residues" evidence="1">
    <location>
        <begin position="180"/>
        <end position="192"/>
    </location>
</feature>
<evidence type="ECO:0000313" key="3">
    <source>
        <dbReference type="Proteomes" id="UP001498398"/>
    </source>
</evidence>
<proteinExistence type="predicted"/>
<feature type="region of interest" description="Disordered" evidence="1">
    <location>
        <begin position="69"/>
        <end position="243"/>
    </location>
</feature>
<protein>
    <recommendedName>
        <fullName evidence="4">C2H2-type domain-containing protein</fullName>
    </recommendedName>
</protein>
<reference evidence="2 3" key="1">
    <citation type="submission" date="2024-01" db="EMBL/GenBank/DDBJ databases">
        <title>A draft genome for the cacao thread blight pathogen Marasmiellus scandens.</title>
        <authorList>
            <person name="Baruah I.K."/>
            <person name="Leung J."/>
            <person name="Bukari Y."/>
            <person name="Amoako-Attah I."/>
            <person name="Meinhardt L.W."/>
            <person name="Bailey B.A."/>
            <person name="Cohen S.P."/>
        </authorList>
    </citation>
    <scope>NUCLEOTIDE SEQUENCE [LARGE SCALE GENOMIC DNA]</scope>
    <source>
        <strain evidence="2 3">GH-19</strain>
    </source>
</reference>
<feature type="compositionally biased region" description="Acidic residues" evidence="1">
    <location>
        <begin position="78"/>
        <end position="101"/>
    </location>
</feature>
<feature type="compositionally biased region" description="Basic residues" evidence="1">
    <location>
        <begin position="204"/>
        <end position="220"/>
    </location>
</feature>
<accession>A0ABR1JYJ1</accession>
<dbReference type="Proteomes" id="UP001498398">
    <property type="component" value="Unassembled WGS sequence"/>
</dbReference>
<comment type="caution">
    <text evidence="2">The sequence shown here is derived from an EMBL/GenBank/DDBJ whole genome shotgun (WGS) entry which is preliminary data.</text>
</comment>
<name>A0ABR1JYJ1_9AGAR</name>
<organism evidence="2 3">
    <name type="scientific">Marasmiellus scandens</name>
    <dbReference type="NCBI Taxonomy" id="2682957"/>
    <lineage>
        <taxon>Eukaryota</taxon>
        <taxon>Fungi</taxon>
        <taxon>Dikarya</taxon>
        <taxon>Basidiomycota</taxon>
        <taxon>Agaricomycotina</taxon>
        <taxon>Agaricomycetes</taxon>
        <taxon>Agaricomycetidae</taxon>
        <taxon>Agaricales</taxon>
        <taxon>Marasmiineae</taxon>
        <taxon>Omphalotaceae</taxon>
        <taxon>Marasmiellus</taxon>
    </lineage>
</organism>
<feature type="compositionally biased region" description="Pro residues" evidence="1">
    <location>
        <begin position="128"/>
        <end position="143"/>
    </location>
</feature>
<evidence type="ECO:0000256" key="1">
    <source>
        <dbReference type="SAM" id="MobiDB-lite"/>
    </source>
</evidence>